<comment type="caution">
    <text evidence="1">The sequence shown here is derived from an EMBL/GenBank/DDBJ whole genome shotgun (WGS) entry which is preliminary data.</text>
</comment>
<evidence type="ECO:0000313" key="2">
    <source>
        <dbReference type="Proteomes" id="UP001208567"/>
    </source>
</evidence>
<dbReference type="RefSeq" id="WP_264850111.1">
    <property type="nucleotide sequence ID" value="NZ_BRXR01000001.1"/>
</dbReference>
<proteinExistence type="predicted"/>
<dbReference type="Proteomes" id="UP001208567">
    <property type="component" value="Unassembled WGS sequence"/>
</dbReference>
<dbReference type="EMBL" id="BRXR01000001">
    <property type="protein sequence ID" value="GLC30832.1"/>
    <property type="molecule type" value="Genomic_DNA"/>
</dbReference>
<organism evidence="1 2">
    <name type="scientific">Clostridium omnivorum</name>
    <dbReference type="NCBI Taxonomy" id="1604902"/>
    <lineage>
        <taxon>Bacteria</taxon>
        <taxon>Bacillati</taxon>
        <taxon>Bacillota</taxon>
        <taxon>Clostridia</taxon>
        <taxon>Eubacteriales</taxon>
        <taxon>Clostridiaceae</taxon>
        <taxon>Clostridium</taxon>
    </lineage>
</organism>
<protein>
    <submittedName>
        <fullName evidence="1">Uncharacterized protein</fullName>
    </submittedName>
</protein>
<accession>A0ABQ5N6L0</accession>
<name>A0ABQ5N6L0_9CLOT</name>
<evidence type="ECO:0000313" key="1">
    <source>
        <dbReference type="EMBL" id="GLC30832.1"/>
    </source>
</evidence>
<sequence length="82" mass="9498">MKIKFFNNDNGNLIIEQEKENAKELINALEIGKEINLMYMDNGLFRSIKGTYDHHTVNTRDHIPENDVVCLYLSNVVSIDDK</sequence>
<keyword evidence="2" id="KW-1185">Reference proteome</keyword>
<reference evidence="1 2" key="1">
    <citation type="journal article" date="2024" name="Int. J. Syst. Evol. Microbiol.">
        <title>Clostridium omnivorum sp. nov., isolated from anoxic soil under the treatment of reductive soil disinfestation.</title>
        <authorList>
            <person name="Ueki A."/>
            <person name="Tonouchi A."/>
            <person name="Kaku N."/>
            <person name="Honma S."/>
            <person name="Ueki K."/>
        </authorList>
    </citation>
    <scope>NUCLEOTIDE SEQUENCE [LARGE SCALE GENOMIC DNA]</scope>
    <source>
        <strain evidence="1 2">E14</strain>
    </source>
</reference>
<gene>
    <name evidence="1" type="ORF">bsdE14_22420</name>
</gene>